<protein>
    <submittedName>
        <fullName evidence="1">Uncharacterized protein</fullName>
    </submittedName>
</protein>
<evidence type="ECO:0000313" key="1">
    <source>
        <dbReference type="EMBL" id="VFU53444.1"/>
    </source>
</evidence>
<name>A0A6N2MJN2_SALVM</name>
<organism evidence="1">
    <name type="scientific">Salix viminalis</name>
    <name type="common">Common osier</name>
    <name type="synonym">Basket willow</name>
    <dbReference type="NCBI Taxonomy" id="40686"/>
    <lineage>
        <taxon>Eukaryota</taxon>
        <taxon>Viridiplantae</taxon>
        <taxon>Streptophyta</taxon>
        <taxon>Embryophyta</taxon>
        <taxon>Tracheophyta</taxon>
        <taxon>Spermatophyta</taxon>
        <taxon>Magnoliopsida</taxon>
        <taxon>eudicotyledons</taxon>
        <taxon>Gunneridae</taxon>
        <taxon>Pentapetalae</taxon>
        <taxon>rosids</taxon>
        <taxon>fabids</taxon>
        <taxon>Malpighiales</taxon>
        <taxon>Salicaceae</taxon>
        <taxon>Saliceae</taxon>
        <taxon>Salix</taxon>
    </lineage>
</organism>
<proteinExistence type="predicted"/>
<reference evidence="1" key="1">
    <citation type="submission" date="2019-03" db="EMBL/GenBank/DDBJ databases">
        <authorList>
            <person name="Mank J."/>
            <person name="Almeida P."/>
        </authorList>
    </citation>
    <scope>NUCLEOTIDE SEQUENCE</scope>
    <source>
        <strain evidence="1">78183</strain>
    </source>
</reference>
<sequence length="87" mass="10134">MQIYFMNHGMLMMSKAAPSQPLLLSGIDASACLLIQRLHFSRLRGLFRVMHLNAPQRCWYLKMNQRKEAMHFLPEHGHLDGAMLIRL</sequence>
<accession>A0A6N2MJN2</accession>
<gene>
    <name evidence="1" type="ORF">SVIM_LOCUS371117</name>
</gene>
<dbReference type="EMBL" id="CAADRP010001818">
    <property type="protein sequence ID" value="VFU53444.1"/>
    <property type="molecule type" value="Genomic_DNA"/>
</dbReference>
<dbReference type="AlphaFoldDB" id="A0A6N2MJN2"/>